<accession>A0A2S9MI59</accession>
<dbReference type="EMBL" id="PVGH01000080">
    <property type="protein sequence ID" value="PRF58198.1"/>
    <property type="molecule type" value="Genomic_DNA"/>
</dbReference>
<comment type="caution">
    <text evidence="1">The sequence shown here is derived from an EMBL/GenBank/DDBJ whole genome shotgun (WGS) entry which is preliminary data.</text>
</comment>
<protein>
    <submittedName>
        <fullName evidence="1">Uncharacterized protein</fullName>
    </submittedName>
</protein>
<gene>
    <name evidence="1" type="ORF">C6Q15_21075</name>
</gene>
<reference evidence="1 2" key="1">
    <citation type="submission" date="2018-03" db="EMBL/GenBank/DDBJ databases">
        <authorList>
            <person name="Keele B.F."/>
        </authorList>
    </citation>
    <scope>NUCLEOTIDE SEQUENCE [LARGE SCALE GENOMIC DNA]</scope>
    <source>
        <strain evidence="1 2">AU19729</strain>
    </source>
</reference>
<organism evidence="1 2">
    <name type="scientific">Burkholderia multivorans</name>
    <dbReference type="NCBI Taxonomy" id="87883"/>
    <lineage>
        <taxon>Bacteria</taxon>
        <taxon>Pseudomonadati</taxon>
        <taxon>Pseudomonadota</taxon>
        <taxon>Betaproteobacteria</taxon>
        <taxon>Burkholderiales</taxon>
        <taxon>Burkholderiaceae</taxon>
        <taxon>Burkholderia</taxon>
        <taxon>Burkholderia cepacia complex</taxon>
    </lineage>
</organism>
<dbReference type="Proteomes" id="UP000238982">
    <property type="component" value="Unassembled WGS sequence"/>
</dbReference>
<name>A0A2S9MI59_9BURK</name>
<sequence length="105" mass="11649">MRIAGGHGAPAGIVGRIGGFHRNLALSSVDGAYFRRRHDRSRAESCAVIRSANRGRKRRSLSSRRHNFAALQVRQNAVLTFFYTHDIASHHSYVYSGSCLLHVSS</sequence>
<dbReference type="AlphaFoldDB" id="A0A2S9MI59"/>
<proteinExistence type="predicted"/>
<evidence type="ECO:0000313" key="2">
    <source>
        <dbReference type="Proteomes" id="UP000238982"/>
    </source>
</evidence>
<evidence type="ECO:0000313" key="1">
    <source>
        <dbReference type="EMBL" id="PRF58198.1"/>
    </source>
</evidence>